<evidence type="ECO:0000256" key="1">
    <source>
        <dbReference type="SAM" id="SignalP"/>
    </source>
</evidence>
<feature type="chain" id="PRO_5045268081" evidence="1">
    <location>
        <begin position="27"/>
        <end position="363"/>
    </location>
</feature>
<dbReference type="GeneID" id="82892119"/>
<dbReference type="InterPro" id="IPR015943">
    <property type="entry name" value="WD40/YVTN_repeat-like_dom_sf"/>
</dbReference>
<protein>
    <submittedName>
        <fullName evidence="2">Glutaminyl-peptide cyclotransferase</fullName>
    </submittedName>
</protein>
<dbReference type="Gene3D" id="2.130.10.10">
    <property type="entry name" value="YVTN repeat-like/Quinoprotein amine dehydrogenase"/>
    <property type="match status" value="1"/>
</dbReference>
<organism evidence="2 3">
    <name type="scientific">Alistipes ihumii AP11</name>
    <dbReference type="NCBI Taxonomy" id="1211813"/>
    <lineage>
        <taxon>Bacteria</taxon>
        <taxon>Pseudomonadati</taxon>
        <taxon>Bacteroidota</taxon>
        <taxon>Bacteroidia</taxon>
        <taxon>Bacteroidales</taxon>
        <taxon>Rikenellaceae</taxon>
        <taxon>Alistipes</taxon>
    </lineage>
</organism>
<dbReference type="PANTHER" id="PTHR31270:SF1">
    <property type="entry name" value="GLUTAMINYL-PEPTIDE CYCLOTRANSFERASE"/>
    <property type="match status" value="1"/>
</dbReference>
<dbReference type="PROSITE" id="PS51257">
    <property type="entry name" value="PROKAR_LIPOPROTEIN"/>
    <property type="match status" value="1"/>
</dbReference>
<dbReference type="InterPro" id="IPR007788">
    <property type="entry name" value="QCT"/>
</dbReference>
<dbReference type="PANTHER" id="PTHR31270">
    <property type="entry name" value="GLUTAMINYL-PEPTIDE CYCLOTRANSFERASE"/>
    <property type="match status" value="1"/>
</dbReference>
<dbReference type="Proteomes" id="UP001059295">
    <property type="component" value="Chromosome"/>
</dbReference>
<sequence>MNVSKSVLTVAATLCGLLCGCGGSSAGERSAPAERATRKNISLIEGVSPLYGATVPQGSVQRIGFRLRAGAEADSVVLYMGERRVAALDTAGYPYEVSAAHPTGKVLYKVVAYREGRSDSRSGEFAVLAGKAPVLYGHRVRNVYPHDRTAYTQGLLWHDGYLYESTGLEGGSTLRQVDLTDGRVVRSVPLDDSYFGEGLALLGGKLYQLTWRSNKGFVYDLKTFERVGEFGYGGEGWGLATDGTSLYQSDGTEKIRVIDPETFRTVRTIEVCTDRSRVPYINELEWIDGELWANVYTTDTVIRIDPRTGAVVGVIDLAGLLSPADVTAQTDVLNGIAYDAKTGRIFVTGKNWNKLFEIVPVRQ</sequence>
<dbReference type="RefSeq" id="WP_019245646.1">
    <property type="nucleotide sequence ID" value="NZ_CAPH01000009.1"/>
</dbReference>
<evidence type="ECO:0000313" key="3">
    <source>
        <dbReference type="Proteomes" id="UP001059295"/>
    </source>
</evidence>
<gene>
    <name evidence="2" type="ORF">NQ491_10255</name>
</gene>
<feature type="signal peptide" evidence="1">
    <location>
        <begin position="1"/>
        <end position="26"/>
    </location>
</feature>
<proteinExistence type="predicted"/>
<dbReference type="EMBL" id="CP102294">
    <property type="protein sequence ID" value="UWN57021.1"/>
    <property type="molecule type" value="Genomic_DNA"/>
</dbReference>
<keyword evidence="3" id="KW-1185">Reference proteome</keyword>
<keyword evidence="1" id="KW-0732">Signal</keyword>
<accession>A0ABY5UYK9</accession>
<dbReference type="Pfam" id="PF05096">
    <property type="entry name" value="Glu_cyclase_2"/>
    <property type="match status" value="1"/>
</dbReference>
<evidence type="ECO:0000313" key="2">
    <source>
        <dbReference type="EMBL" id="UWN57021.1"/>
    </source>
</evidence>
<name>A0ABY5UYK9_9BACT</name>
<dbReference type="SUPFAM" id="SSF50969">
    <property type="entry name" value="YVTN repeat-like/Quinoprotein amine dehydrogenase"/>
    <property type="match status" value="1"/>
</dbReference>
<dbReference type="InterPro" id="IPR011044">
    <property type="entry name" value="Quino_amine_DH_bsu"/>
</dbReference>
<reference evidence="2" key="1">
    <citation type="journal article" date="2022" name="Cell">
        <title>Design, construction, and in vivo augmentation of a complex gut microbiome.</title>
        <authorList>
            <person name="Cheng A.G."/>
            <person name="Ho P.Y."/>
            <person name="Aranda-Diaz A."/>
            <person name="Jain S."/>
            <person name="Yu F.B."/>
            <person name="Meng X."/>
            <person name="Wang M."/>
            <person name="Iakiviak M."/>
            <person name="Nagashima K."/>
            <person name="Zhao A."/>
            <person name="Murugkar P."/>
            <person name="Patil A."/>
            <person name="Atabakhsh K."/>
            <person name="Weakley A."/>
            <person name="Yan J."/>
            <person name="Brumbaugh A.R."/>
            <person name="Higginbottom S."/>
            <person name="Dimas A."/>
            <person name="Shiver A.L."/>
            <person name="Deutschbauer A."/>
            <person name="Neff N."/>
            <person name="Sonnenburg J.L."/>
            <person name="Huang K.C."/>
            <person name="Fischbach M.A."/>
        </authorList>
    </citation>
    <scope>NUCLEOTIDE SEQUENCE</scope>
    <source>
        <strain evidence="2">AP11</strain>
    </source>
</reference>